<dbReference type="AlphaFoldDB" id="A0A5J9W4I2"/>
<dbReference type="EMBL" id="RWGY01000005">
    <property type="protein sequence ID" value="TVU43672.1"/>
    <property type="molecule type" value="Genomic_DNA"/>
</dbReference>
<dbReference type="PANTHER" id="PTHR34835:SF60">
    <property type="entry name" value="OS10G0490300 PROTEIN"/>
    <property type="match status" value="1"/>
</dbReference>
<feature type="region of interest" description="Disordered" evidence="4">
    <location>
        <begin position="559"/>
        <end position="621"/>
    </location>
</feature>
<keyword evidence="3" id="KW-0378">Hydrolase</keyword>
<reference evidence="7 8" key="1">
    <citation type="journal article" date="2019" name="Sci. Rep.">
        <title>A high-quality genome of Eragrostis curvula grass provides insights into Poaceae evolution and supports new strategies to enhance forage quality.</title>
        <authorList>
            <person name="Carballo J."/>
            <person name="Santos B.A.C.M."/>
            <person name="Zappacosta D."/>
            <person name="Garbus I."/>
            <person name="Selva J.P."/>
            <person name="Gallo C.A."/>
            <person name="Diaz A."/>
            <person name="Albertini E."/>
            <person name="Caccamo M."/>
            <person name="Echenique V."/>
        </authorList>
    </citation>
    <scope>NUCLEOTIDE SEQUENCE [LARGE SCALE GENOMIC DNA]</scope>
    <source>
        <strain evidence="8">cv. Victoria</strain>
        <tissue evidence="7">Leaf</tissue>
    </source>
</reference>
<evidence type="ECO:0000256" key="1">
    <source>
        <dbReference type="ARBA" id="ARBA00005234"/>
    </source>
</evidence>
<dbReference type="Gene3D" id="3.40.395.10">
    <property type="entry name" value="Adenoviral Proteinase, Chain A"/>
    <property type="match status" value="1"/>
</dbReference>
<keyword evidence="5" id="KW-0472">Membrane</keyword>
<dbReference type="InterPro" id="IPR038765">
    <property type="entry name" value="Papain-like_cys_pep_sf"/>
</dbReference>
<evidence type="ECO:0000256" key="4">
    <source>
        <dbReference type="SAM" id="MobiDB-lite"/>
    </source>
</evidence>
<comment type="caution">
    <text evidence="7">The sequence shown here is derived from an EMBL/GenBank/DDBJ whole genome shotgun (WGS) entry which is preliminary data.</text>
</comment>
<dbReference type="Proteomes" id="UP000324897">
    <property type="component" value="Unassembled WGS sequence"/>
</dbReference>
<gene>
    <name evidence="7" type="ORF">EJB05_10158</name>
</gene>
<proteinExistence type="inferred from homology"/>
<feature type="non-terminal residue" evidence="7">
    <location>
        <position position="1"/>
    </location>
</feature>
<dbReference type="Gramene" id="TVU43672">
    <property type="protein sequence ID" value="TVU43672"/>
    <property type="gene ID" value="EJB05_10158"/>
</dbReference>
<evidence type="ECO:0000313" key="7">
    <source>
        <dbReference type="EMBL" id="TVU43672.1"/>
    </source>
</evidence>
<feature type="region of interest" description="Disordered" evidence="4">
    <location>
        <begin position="494"/>
        <end position="541"/>
    </location>
</feature>
<keyword evidence="2" id="KW-0645">Protease</keyword>
<protein>
    <recommendedName>
        <fullName evidence="6">Ubiquitin-like protease family profile domain-containing protein</fullName>
    </recommendedName>
</protein>
<dbReference type="SUPFAM" id="SSF54001">
    <property type="entry name" value="Cysteine proteinases"/>
    <property type="match status" value="1"/>
</dbReference>
<feature type="compositionally biased region" description="Polar residues" evidence="4">
    <location>
        <begin position="494"/>
        <end position="519"/>
    </location>
</feature>
<feature type="compositionally biased region" description="Polar residues" evidence="4">
    <location>
        <begin position="572"/>
        <end position="583"/>
    </location>
</feature>
<dbReference type="InterPro" id="IPR003653">
    <property type="entry name" value="Peptidase_C48_C"/>
</dbReference>
<feature type="domain" description="Ubiquitin-like protease family profile" evidence="6">
    <location>
        <begin position="994"/>
        <end position="1176"/>
    </location>
</feature>
<dbReference type="Pfam" id="PF02902">
    <property type="entry name" value="Peptidase_C48"/>
    <property type="match status" value="1"/>
</dbReference>
<evidence type="ECO:0000313" key="8">
    <source>
        <dbReference type="Proteomes" id="UP000324897"/>
    </source>
</evidence>
<comment type="similarity">
    <text evidence="1">Belongs to the peptidase C48 family.</text>
</comment>
<dbReference type="GO" id="GO:0006508">
    <property type="term" value="P:proteolysis"/>
    <property type="evidence" value="ECO:0007669"/>
    <property type="project" value="UniProtKB-KW"/>
</dbReference>
<keyword evidence="5" id="KW-0812">Transmembrane</keyword>
<sequence>MSRIQVVIFVVLVGIINFARIFEIIGDRSGFRILEDGSGCDCDNGREGEDRGWRRRLGDGSAVGCVSTFVVIMAYSDAEYSDNESVNGIEDSEYECEAGHVDGAANVVGNSEDDIDDATLVKSFKILRRMTKQIASGIGRQGVSTRSTVDVSNVEAGPSKPITVKANSRCNQSYFKDVIMALNDHQKQVVTDYGFGDLLQFDGCPVPRRFVQWIADHIDEKCHDIHVNGEVIPLTALSVHNVLGTTLGGNDISDTGESGKMEFLEFFDASTIPTIKTFGSKILLKEKMSDDQFFRCFMVVALSTFLCPNSSTYPSPKYLKPLVDLSTIKQWDWSKFILERLLLAVKKYIVDKRKTLGGCIYFLAVFYLDHVKFGPNVTISNAIPRISVWKGSMVKKYSSIDCVSNNVFGKRPIKKFKETCYANVSVFGDQYYVLKRALGERFAYLPENVRNGICGLYECFSIQRFAAPDYSPDQLVIQIFQYLQDEISVADNAETGNLNDGAAGNSNQEDPHHSMNNNDGNEDANTEKLDSDGDYQESGGNNICSQATVVVPSQECFSEVKSSGQRKRKRNTSSPESTGSVASRTRRRLALNATKSPLSRPSNVNVDSVSQGSKENPVMVDESVPSPKRVVLEKSIKEACDEVARKHEEYNRTKLRQSASVNAVSSKVPVEDVNEITRCEFNKKNVNDKVASEGHRVCSASKPPPAAGSFKNSNVENAEASKNSCPDPKVVCHGKTVAADFHEKDKFTKKAPYFNSPSVPSFRFFDDEDDMGNYVEDVNLRRPASTSSHHSSGILPKGSRLHERVLSAYKLPKANVEHNINPEASQSTASNNNSHDKFAFEDYLIMESLSNTDDETNEVRDVSGPYSAQPIGFLNNDGEYVILSQGLEDNSDVTITGERTANDKLSAMCHDSDKYYDNSIGTSDRLAVSGSSSGKLANHRARRVHVRSRYQVSPYMNERPKICLTNREKEVYDVVLQLSRSDHDNELAILYKHVKVTFNSLGSSLGPNGKVQTFVVNAYCKYLFDTKHPRESYKHFFFTKVSDYLLECYTRPAKEKELRDYAVKSFNGANSARKLYNSNLLYFPIFYRNHWLLIVVDLKNRCYLYLEPDCANYGPDSAYHRQMKETFAKNFFAIWEQTVQLDCGIPLLKGPYFVDVPQQLNENDGGVFILKLLEVFEPNVNLHQKFTQVDIRNIRKKFVNEMIFAPKNKMVDSVELVKTYKPEVYAKYFAK</sequence>
<evidence type="ECO:0000256" key="3">
    <source>
        <dbReference type="ARBA" id="ARBA00022801"/>
    </source>
</evidence>
<evidence type="ECO:0000256" key="2">
    <source>
        <dbReference type="ARBA" id="ARBA00022670"/>
    </source>
</evidence>
<evidence type="ECO:0000259" key="6">
    <source>
        <dbReference type="PROSITE" id="PS50600"/>
    </source>
</evidence>
<organism evidence="7 8">
    <name type="scientific">Eragrostis curvula</name>
    <name type="common">weeping love grass</name>
    <dbReference type="NCBI Taxonomy" id="38414"/>
    <lineage>
        <taxon>Eukaryota</taxon>
        <taxon>Viridiplantae</taxon>
        <taxon>Streptophyta</taxon>
        <taxon>Embryophyta</taxon>
        <taxon>Tracheophyta</taxon>
        <taxon>Spermatophyta</taxon>
        <taxon>Magnoliopsida</taxon>
        <taxon>Liliopsida</taxon>
        <taxon>Poales</taxon>
        <taxon>Poaceae</taxon>
        <taxon>PACMAD clade</taxon>
        <taxon>Chloridoideae</taxon>
        <taxon>Eragrostideae</taxon>
        <taxon>Eragrostidinae</taxon>
        <taxon>Eragrostis</taxon>
    </lineage>
</organism>
<keyword evidence="8" id="KW-1185">Reference proteome</keyword>
<dbReference type="GO" id="GO:0008234">
    <property type="term" value="F:cysteine-type peptidase activity"/>
    <property type="evidence" value="ECO:0007669"/>
    <property type="project" value="InterPro"/>
</dbReference>
<feature type="compositionally biased region" description="Polar residues" evidence="4">
    <location>
        <begin position="593"/>
        <end position="614"/>
    </location>
</feature>
<dbReference type="PROSITE" id="PS50600">
    <property type="entry name" value="ULP_PROTEASE"/>
    <property type="match status" value="1"/>
</dbReference>
<accession>A0A5J9W4I2</accession>
<dbReference type="OrthoDB" id="1939479at2759"/>
<dbReference type="PANTHER" id="PTHR34835">
    <property type="entry name" value="OS07G0283600 PROTEIN-RELATED"/>
    <property type="match status" value="1"/>
</dbReference>
<keyword evidence="5" id="KW-1133">Transmembrane helix</keyword>
<name>A0A5J9W4I2_9POAL</name>
<evidence type="ECO:0000256" key="5">
    <source>
        <dbReference type="SAM" id="Phobius"/>
    </source>
</evidence>
<feature type="transmembrane region" description="Helical" evidence="5">
    <location>
        <begin position="6"/>
        <end position="25"/>
    </location>
</feature>